<dbReference type="PANTHER" id="PTHR30532">
    <property type="entry name" value="IRON III DICITRATE-BINDING PERIPLASMIC PROTEIN"/>
    <property type="match status" value="1"/>
</dbReference>
<feature type="compositionally biased region" description="Acidic residues" evidence="5">
    <location>
        <begin position="22"/>
        <end position="55"/>
    </location>
</feature>
<gene>
    <name evidence="8" type="ORF">JOD17_000730</name>
</gene>
<evidence type="ECO:0000256" key="1">
    <source>
        <dbReference type="ARBA" id="ARBA00004196"/>
    </source>
</evidence>
<feature type="domain" description="Fe/B12 periplasmic-binding" evidence="7">
    <location>
        <begin position="79"/>
        <end position="341"/>
    </location>
</feature>
<keyword evidence="3" id="KW-0813">Transport</keyword>
<feature type="region of interest" description="Disordered" evidence="5">
    <location>
        <begin position="22"/>
        <end position="56"/>
    </location>
</feature>
<protein>
    <submittedName>
        <fullName evidence="8">Iron complex transport system substrate-binding protein</fullName>
    </submittedName>
</protein>
<dbReference type="Pfam" id="PF01497">
    <property type="entry name" value="Peripla_BP_2"/>
    <property type="match status" value="1"/>
</dbReference>
<reference evidence="8 9" key="1">
    <citation type="submission" date="2021-01" db="EMBL/GenBank/DDBJ databases">
        <title>Genomic Encyclopedia of Type Strains, Phase IV (KMG-IV): sequencing the most valuable type-strain genomes for metagenomic binning, comparative biology and taxonomic classification.</title>
        <authorList>
            <person name="Goeker M."/>
        </authorList>
    </citation>
    <scope>NUCLEOTIDE SEQUENCE [LARGE SCALE GENOMIC DNA]</scope>
    <source>
        <strain evidence="8 9">DSM 25540</strain>
    </source>
</reference>
<keyword evidence="9" id="KW-1185">Reference proteome</keyword>
<evidence type="ECO:0000259" key="7">
    <source>
        <dbReference type="PROSITE" id="PS50983"/>
    </source>
</evidence>
<comment type="caution">
    <text evidence="8">The sequence shown here is derived from an EMBL/GenBank/DDBJ whole genome shotgun (WGS) entry which is preliminary data.</text>
</comment>
<dbReference type="PROSITE" id="PS50983">
    <property type="entry name" value="FE_B12_PBP"/>
    <property type="match status" value="1"/>
</dbReference>
<dbReference type="SUPFAM" id="SSF53807">
    <property type="entry name" value="Helical backbone' metal receptor"/>
    <property type="match status" value="1"/>
</dbReference>
<evidence type="ECO:0000313" key="8">
    <source>
        <dbReference type="EMBL" id="MBM7631638.1"/>
    </source>
</evidence>
<evidence type="ECO:0000256" key="2">
    <source>
        <dbReference type="ARBA" id="ARBA00008814"/>
    </source>
</evidence>
<name>A0ABS2P895_9BACL</name>
<keyword evidence="4 6" id="KW-0732">Signal</keyword>
<proteinExistence type="inferred from homology"/>
<evidence type="ECO:0000256" key="5">
    <source>
        <dbReference type="SAM" id="MobiDB-lite"/>
    </source>
</evidence>
<evidence type="ECO:0000313" key="9">
    <source>
        <dbReference type="Proteomes" id="UP000741863"/>
    </source>
</evidence>
<dbReference type="CDD" id="cd01140">
    <property type="entry name" value="FatB"/>
    <property type="match status" value="1"/>
</dbReference>
<dbReference type="InterPro" id="IPR051313">
    <property type="entry name" value="Bact_iron-sidero_bind"/>
</dbReference>
<comment type="subcellular location">
    <subcellularLocation>
        <location evidence="1">Cell envelope</location>
    </subcellularLocation>
</comment>
<dbReference type="PANTHER" id="PTHR30532:SF28">
    <property type="entry name" value="PETROBACTIN-BINDING PROTEIN YCLQ"/>
    <property type="match status" value="1"/>
</dbReference>
<dbReference type="Gene3D" id="3.40.50.1980">
    <property type="entry name" value="Nitrogenase molybdenum iron protein domain"/>
    <property type="match status" value="2"/>
</dbReference>
<organism evidence="8 9">
    <name type="scientific">Geomicrobium sediminis</name>
    <dbReference type="NCBI Taxonomy" id="1347788"/>
    <lineage>
        <taxon>Bacteria</taxon>
        <taxon>Bacillati</taxon>
        <taxon>Bacillota</taxon>
        <taxon>Bacilli</taxon>
        <taxon>Bacillales</taxon>
        <taxon>Geomicrobium</taxon>
    </lineage>
</organism>
<comment type="similarity">
    <text evidence="2">Belongs to the bacterial solute-binding protein 8 family.</text>
</comment>
<dbReference type="InterPro" id="IPR033870">
    <property type="entry name" value="FatB"/>
</dbReference>
<feature type="signal peptide" evidence="6">
    <location>
        <begin position="1"/>
        <end position="21"/>
    </location>
</feature>
<dbReference type="EMBL" id="JAFBEC010000002">
    <property type="protein sequence ID" value="MBM7631638.1"/>
    <property type="molecule type" value="Genomic_DNA"/>
</dbReference>
<accession>A0ABS2P895</accession>
<evidence type="ECO:0000256" key="4">
    <source>
        <dbReference type="ARBA" id="ARBA00022729"/>
    </source>
</evidence>
<dbReference type="Proteomes" id="UP000741863">
    <property type="component" value="Unassembled WGS sequence"/>
</dbReference>
<feature type="chain" id="PRO_5045363074" evidence="6">
    <location>
        <begin position="22"/>
        <end position="341"/>
    </location>
</feature>
<dbReference type="RefSeq" id="WP_042419417.1">
    <property type="nucleotide sequence ID" value="NZ_JAFBEC010000002.1"/>
</dbReference>
<dbReference type="InterPro" id="IPR002491">
    <property type="entry name" value="ABC_transptr_periplasmic_BD"/>
</dbReference>
<dbReference type="PROSITE" id="PS51257">
    <property type="entry name" value="PROKAR_LIPOPROTEIN"/>
    <property type="match status" value="1"/>
</dbReference>
<sequence length="341" mass="36439">MKKFYVSVVSVAMLTALAACGADEEQNEGADTGAEDTEETVEDEADAEEDAEGDDAAAGGEVTIEHDLGETTVPVNPEVVVSFDNGITDSIRAIDGNVSGIPQANNVPGYLSDLEGTAEDVGSLFEPNFELINEMQPDVIFISGRASDNYDELSEIAPTVFLAVDNENYMESFESNMNVLGEIFDAQDEVDTQLSEINDMIAGINERAEESEQNALILSADEGAASAYGIGSRFGFIHDVLGIPAADTEISAESHGENVSFEYIADVEPDYIFILDRGATVGSDAEASATEVINNELVERTPAHQNDNIVELDGDFWYLSGGGLESVRGMIENIEAGYEAE</sequence>
<evidence type="ECO:0000256" key="6">
    <source>
        <dbReference type="SAM" id="SignalP"/>
    </source>
</evidence>
<evidence type="ECO:0000256" key="3">
    <source>
        <dbReference type="ARBA" id="ARBA00022448"/>
    </source>
</evidence>